<dbReference type="Proteomes" id="UP000245020">
    <property type="component" value="Unassembled WGS sequence"/>
</dbReference>
<keyword evidence="2" id="KW-1185">Reference proteome</keyword>
<protein>
    <submittedName>
        <fullName evidence="1">AAA family ATPase</fullName>
    </submittedName>
</protein>
<dbReference type="SUPFAM" id="SSF52540">
    <property type="entry name" value="P-loop containing nucleoside triphosphate hydrolases"/>
    <property type="match status" value="1"/>
</dbReference>
<gene>
    <name evidence="1" type="ORF">DC083_05895</name>
</gene>
<comment type="caution">
    <text evidence="1">The sequence shown here is derived from an EMBL/GenBank/DDBJ whole genome shotgun (WGS) entry which is preliminary data.</text>
</comment>
<name>A0A2U2ADB2_9GAMM</name>
<organism evidence="1 2">
    <name type="scientific">Ignatzschineria ureiclastica</name>
    <dbReference type="NCBI Taxonomy" id="472582"/>
    <lineage>
        <taxon>Bacteria</taxon>
        <taxon>Pseudomonadati</taxon>
        <taxon>Pseudomonadota</taxon>
        <taxon>Gammaproteobacteria</taxon>
        <taxon>Cardiobacteriales</taxon>
        <taxon>Ignatzschineriaceae</taxon>
        <taxon>Ignatzschineria</taxon>
    </lineage>
</organism>
<dbReference type="AlphaFoldDB" id="A0A2U2ADB2"/>
<accession>A0A2U2ADB2</accession>
<reference evidence="2" key="1">
    <citation type="submission" date="2018-05" db="EMBL/GenBank/DDBJ databases">
        <title>Ignatzschineria dubaiensis sp. nov., isolated from necrotic foot tissues of dromedaries (Camelus dromedarius) and associated maggots in Dubai, United Arab Emirates.</title>
        <authorList>
            <person name="Tsang C.C."/>
            <person name="Tang J.Y.M."/>
            <person name="Fong J.Y.H."/>
            <person name="Kinne J."/>
            <person name="Lee H.H."/>
            <person name="Joseph M."/>
            <person name="Jose S."/>
            <person name="Schuster R.K."/>
            <person name="Tang Y."/>
            <person name="Sivakumar S."/>
            <person name="Chen J.H.K."/>
            <person name="Teng J.L.L."/>
            <person name="Lau S.K.P."/>
            <person name="Wernery U."/>
            <person name="Woo P.C.Y."/>
        </authorList>
    </citation>
    <scope>NUCLEOTIDE SEQUENCE [LARGE SCALE GENOMIC DNA]</scope>
    <source>
        <strain evidence="2">KCTC 22644</strain>
    </source>
</reference>
<dbReference type="InterPro" id="IPR027417">
    <property type="entry name" value="P-loop_NTPase"/>
</dbReference>
<evidence type="ECO:0000313" key="1">
    <source>
        <dbReference type="EMBL" id="PWD80655.1"/>
    </source>
</evidence>
<evidence type="ECO:0000313" key="2">
    <source>
        <dbReference type="Proteomes" id="UP000245020"/>
    </source>
</evidence>
<dbReference type="Pfam" id="PF05673">
    <property type="entry name" value="DUF815"/>
    <property type="match status" value="1"/>
</dbReference>
<dbReference type="OrthoDB" id="9812140at2"/>
<dbReference type="CDD" id="cd00009">
    <property type="entry name" value="AAA"/>
    <property type="match status" value="1"/>
</dbReference>
<dbReference type="InterPro" id="IPR008533">
    <property type="entry name" value="DUF815"/>
</dbReference>
<dbReference type="RefSeq" id="WP_109189320.1">
    <property type="nucleotide sequence ID" value="NZ_BMYA01000002.1"/>
</dbReference>
<dbReference type="Gene3D" id="3.40.50.300">
    <property type="entry name" value="P-loop containing nucleotide triphosphate hydrolases"/>
    <property type="match status" value="1"/>
</dbReference>
<dbReference type="EMBL" id="QEWQ01000004">
    <property type="protein sequence ID" value="PWD80655.1"/>
    <property type="molecule type" value="Genomic_DNA"/>
</dbReference>
<sequence>MDQLLPYLQKIAKVLDRLDPLLPPEQHDFDFEQAIAFRWQKGRHSRFGRLVPITRPATIEFHQLQGIDQQVAQIRNNTEQFLAGLPANHVLLTGARGTGKSSIVKAILATYHSQNLKMVEIESQDLADLPELLSLLENAPYSFIIFCDDLSFEANDASYKPLKALLDGSLSSPAPNILLYATSNRRHLLPESMQDNLAQYNAQEVHPQEAVEEKISLSERFGIWINFYPHSQAEYLTIVESWLQEFAPEINFDDEVKRAALQFSQARSARSGRVAYQFVKQFVGQRQLQQAQ</sequence>
<dbReference type="PANTHER" id="PTHR42935">
    <property type="entry name" value="SLR0930 PROTEIN"/>
    <property type="match status" value="1"/>
</dbReference>
<dbReference type="PANTHER" id="PTHR42935:SF1">
    <property type="entry name" value="SLR0930 PROTEIN"/>
    <property type="match status" value="1"/>
</dbReference>
<proteinExistence type="predicted"/>